<dbReference type="SUPFAM" id="SSF54909">
    <property type="entry name" value="Dimeric alpha+beta barrel"/>
    <property type="match status" value="1"/>
</dbReference>
<dbReference type="Pfam" id="PF12708">
    <property type="entry name" value="Pect-lyase_RHGA_epim"/>
    <property type="match status" value="1"/>
</dbReference>
<protein>
    <submittedName>
        <fullName evidence="3">B04d575e-b324-44e8-83b2-1cdfcc6cb874</fullName>
    </submittedName>
</protein>
<evidence type="ECO:0000256" key="1">
    <source>
        <dbReference type="SAM" id="MobiDB-lite"/>
    </source>
</evidence>
<dbReference type="AlphaFoldDB" id="A0A3S4CCD7"/>
<sequence length="602" mass="67256">MARTKRTPETYRLWRMRTTWTRFRLPRGQDWPNWSKPYSDEHLGPLAGVPGREEVWLGRKVEDPEQAALIVLWSTEEDLQNFLRSPAAAELLRDLPEHDAQDAFASGALLRDLSLGDATAEASSSSLPSSPSRFPTLQWDPPHKFQLQLEGRITVTILKVAYTGGGGADHDGAAEWLKARDRVFGRFVPKSCEDLLAAWPPMIMRRWTTWAVVVGEETATDSGSGESQQQADADEAGSKRGSGRAVWCEFRRWAGYCGATPEREEAAAENPLTRESWAQAVAEVTPPVTAWQQERWDIRLAPRKKEKEDAGNPGPEERLEESGQGSQAQRQALSDDYWLAALGKLGAVGADISGNSDAAEALNAAVAGWNKNSGGIVYFPKGMYKICSPVIQYYYKQFIGARRPAHHQELGHLPGHRAFFRQIRDFHLDLYDAPEAGDSNQALVPTGLHWQVAQATSLQNLYFDMPSGRHHDRRRHLHRERQRRPTFDGVVVPQSVDLLRLHGVVHIDGWHLALPPGISGPGSPPPTRWLFGTDDDQRPVDHNIDEGDGDTNHAQTLHRHRRVHLQRERTTVPPAPCANFDCRVCGTPFDPSCRSSSHCRGL</sequence>
<dbReference type="SUPFAM" id="SSF51126">
    <property type="entry name" value="Pectin lyase-like"/>
    <property type="match status" value="1"/>
</dbReference>
<reference evidence="3 4" key="1">
    <citation type="submission" date="2018-04" db="EMBL/GenBank/DDBJ databases">
        <authorList>
            <person name="Huttner S."/>
            <person name="Dainat J."/>
        </authorList>
    </citation>
    <scope>NUCLEOTIDE SEQUENCE [LARGE SCALE GENOMIC DNA]</scope>
</reference>
<gene>
    <name evidence="3" type="ORF">TT172_LOCUS9656</name>
</gene>
<dbReference type="EMBL" id="OUUZ01000019">
    <property type="protein sequence ID" value="SPQ27237.1"/>
    <property type="molecule type" value="Genomic_DNA"/>
</dbReference>
<feature type="compositionally biased region" description="Basic and acidic residues" evidence="1">
    <location>
        <begin position="294"/>
        <end position="321"/>
    </location>
</feature>
<evidence type="ECO:0000313" key="4">
    <source>
        <dbReference type="Proteomes" id="UP000289323"/>
    </source>
</evidence>
<feature type="region of interest" description="Disordered" evidence="1">
    <location>
        <begin position="294"/>
        <end position="327"/>
    </location>
</feature>
<evidence type="ECO:0000313" key="3">
    <source>
        <dbReference type="EMBL" id="SPQ27237.1"/>
    </source>
</evidence>
<dbReference type="Gene3D" id="2.160.20.10">
    <property type="entry name" value="Single-stranded right-handed beta-helix, Pectin lyase-like"/>
    <property type="match status" value="2"/>
</dbReference>
<evidence type="ECO:0000259" key="2">
    <source>
        <dbReference type="Pfam" id="PF12708"/>
    </source>
</evidence>
<name>A0A3S4CCD7_9PEZI</name>
<feature type="compositionally biased region" description="Polar residues" evidence="1">
    <location>
        <begin position="220"/>
        <end position="231"/>
    </location>
</feature>
<accession>A0A3S4CCD7</accession>
<dbReference type="InterPro" id="IPR011008">
    <property type="entry name" value="Dimeric_a/b-barrel"/>
</dbReference>
<feature type="domain" description="Rhamnogalacturonase A/B/Epimerase-like pectate lyase" evidence="2">
    <location>
        <begin position="348"/>
        <end position="470"/>
    </location>
</feature>
<dbReference type="InterPro" id="IPR011050">
    <property type="entry name" value="Pectin_lyase_fold/virulence"/>
</dbReference>
<proteinExistence type="predicted"/>
<dbReference type="Gene3D" id="3.30.70.100">
    <property type="match status" value="1"/>
</dbReference>
<feature type="region of interest" description="Disordered" evidence="1">
    <location>
        <begin position="218"/>
        <end position="239"/>
    </location>
</feature>
<dbReference type="InterPro" id="IPR012334">
    <property type="entry name" value="Pectin_lyas_fold"/>
</dbReference>
<dbReference type="Proteomes" id="UP000289323">
    <property type="component" value="Unassembled WGS sequence"/>
</dbReference>
<organism evidence="3 4">
    <name type="scientific">Thermothielavioides terrestris</name>
    <dbReference type="NCBI Taxonomy" id="2587410"/>
    <lineage>
        <taxon>Eukaryota</taxon>
        <taxon>Fungi</taxon>
        <taxon>Dikarya</taxon>
        <taxon>Ascomycota</taxon>
        <taxon>Pezizomycotina</taxon>
        <taxon>Sordariomycetes</taxon>
        <taxon>Sordariomycetidae</taxon>
        <taxon>Sordariales</taxon>
        <taxon>Chaetomiaceae</taxon>
        <taxon>Thermothielavioides</taxon>
    </lineage>
</organism>
<dbReference type="InterPro" id="IPR024535">
    <property type="entry name" value="RHGA/B-epi-like_pectate_lyase"/>
</dbReference>